<name>A0A165NQB8_EXIGL</name>
<evidence type="ECO:0000256" key="12">
    <source>
        <dbReference type="PIRSR" id="PIRSR601382-3"/>
    </source>
</evidence>
<dbReference type="AlphaFoldDB" id="A0A165NQB8"/>
<feature type="binding site" evidence="11">
    <location>
        <position position="482"/>
    </location>
    <ligand>
        <name>Ca(2+)</name>
        <dbReference type="ChEBI" id="CHEBI:29108"/>
    </ligand>
</feature>
<protein>
    <recommendedName>
        <fullName evidence="13">alpha-1,2-Mannosidase</fullName>
        <ecNumber evidence="13">3.2.1.-</ecNumber>
    </recommendedName>
</protein>
<dbReference type="Gene3D" id="1.50.10.10">
    <property type="match status" value="1"/>
</dbReference>
<dbReference type="InterPro" id="IPR012341">
    <property type="entry name" value="6hp_glycosidase-like_sf"/>
</dbReference>
<evidence type="ECO:0000256" key="1">
    <source>
        <dbReference type="ARBA" id="ARBA00001913"/>
    </source>
</evidence>
<evidence type="ECO:0000313" key="16">
    <source>
        <dbReference type="Proteomes" id="UP000077266"/>
    </source>
</evidence>
<evidence type="ECO:0000256" key="4">
    <source>
        <dbReference type="ARBA" id="ARBA00022729"/>
    </source>
</evidence>
<dbReference type="GO" id="GO:0005783">
    <property type="term" value="C:endoplasmic reticulum"/>
    <property type="evidence" value="ECO:0007669"/>
    <property type="project" value="TreeGrafter"/>
</dbReference>
<feature type="signal peptide" evidence="14">
    <location>
        <begin position="1"/>
        <end position="17"/>
    </location>
</feature>
<dbReference type="InterPro" id="IPR001382">
    <property type="entry name" value="Glyco_hydro_47"/>
</dbReference>
<evidence type="ECO:0000256" key="6">
    <source>
        <dbReference type="ARBA" id="ARBA00023157"/>
    </source>
</evidence>
<dbReference type="Pfam" id="PF01532">
    <property type="entry name" value="Glyco_hydro_47"/>
    <property type="match status" value="1"/>
</dbReference>
<dbReference type="GO" id="GO:0005509">
    <property type="term" value="F:calcium ion binding"/>
    <property type="evidence" value="ECO:0007669"/>
    <property type="project" value="InterPro"/>
</dbReference>
<keyword evidence="5 13" id="KW-0378">Hydrolase</keyword>
<dbReference type="GO" id="GO:0004571">
    <property type="term" value="F:mannosyl-oligosaccharide 1,2-alpha-mannosidase activity"/>
    <property type="evidence" value="ECO:0007669"/>
    <property type="project" value="UniProtKB-EC"/>
</dbReference>
<evidence type="ECO:0000313" key="15">
    <source>
        <dbReference type="EMBL" id="KZW01068.1"/>
    </source>
</evidence>
<feature type="chain" id="PRO_5007863374" description="alpha-1,2-Mannosidase" evidence="14">
    <location>
        <begin position="18"/>
        <end position="491"/>
    </location>
</feature>
<dbReference type="OrthoDB" id="8118055at2759"/>
<comment type="similarity">
    <text evidence="3 13">Belongs to the glycosyl hydrolase 47 family.</text>
</comment>
<keyword evidence="11" id="KW-0106">Calcium</keyword>
<proteinExistence type="inferred from homology"/>
<dbReference type="EMBL" id="KV425896">
    <property type="protein sequence ID" value="KZW01068.1"/>
    <property type="molecule type" value="Genomic_DNA"/>
</dbReference>
<comment type="pathway">
    <text evidence="2">Protein modification; protein glycosylation.</text>
</comment>
<keyword evidence="8 13" id="KW-0326">Glycosidase</keyword>
<comment type="catalytic activity">
    <reaction evidence="9">
        <text>N(4)-(alpha-D-Man-(1-&gt;2)-alpha-D-Man-(1-&gt;2)-alpha-D-Man-(1-&gt;3)-[alpha-D-Man-(1-&gt;3)-[alpha-D-Man-(1-&gt;2)-alpha-D-Man-(1-&gt;6)]-alpha-D-Man-(1-&gt;6)]-beta-D-Man-(1-&gt;4)-beta-D-GlcNAc-(1-&gt;4)-beta-D-GlcNAc)-L-asparaginyl-[protein] (N-glucan mannose isomer 8A1,2,3B1,3) + 3 H2O = N(4)-(alpha-D-Man-(1-&gt;3)-[alpha-D-Man-(1-&gt;3)-[alpha-D-Man-(1-&gt;6)]-alpha-D-Man-(1-&gt;6)]-beta-D-Man-(1-&gt;4)-beta-D-GlcNAc-(1-&gt;4)-beta-D-GlcNAc)-L-asparaginyl-[protein] (N-glucan mannose isomer 5A1,2) + 3 beta-D-mannose</text>
        <dbReference type="Rhea" id="RHEA:56028"/>
        <dbReference type="Rhea" id="RHEA-COMP:14358"/>
        <dbReference type="Rhea" id="RHEA-COMP:14367"/>
        <dbReference type="ChEBI" id="CHEBI:15377"/>
        <dbReference type="ChEBI" id="CHEBI:28563"/>
        <dbReference type="ChEBI" id="CHEBI:59087"/>
        <dbReference type="ChEBI" id="CHEBI:60628"/>
        <dbReference type="EC" id="3.2.1.113"/>
    </reaction>
</comment>
<comment type="cofactor">
    <cofactor evidence="1 11">
        <name>Ca(2+)</name>
        <dbReference type="ChEBI" id="CHEBI:29108"/>
    </cofactor>
</comment>
<evidence type="ECO:0000256" key="13">
    <source>
        <dbReference type="RuleBase" id="RU361193"/>
    </source>
</evidence>
<evidence type="ECO:0000256" key="3">
    <source>
        <dbReference type="ARBA" id="ARBA00007658"/>
    </source>
</evidence>
<evidence type="ECO:0000256" key="5">
    <source>
        <dbReference type="ARBA" id="ARBA00022801"/>
    </source>
</evidence>
<organism evidence="15 16">
    <name type="scientific">Exidia glandulosa HHB12029</name>
    <dbReference type="NCBI Taxonomy" id="1314781"/>
    <lineage>
        <taxon>Eukaryota</taxon>
        <taxon>Fungi</taxon>
        <taxon>Dikarya</taxon>
        <taxon>Basidiomycota</taxon>
        <taxon>Agaricomycotina</taxon>
        <taxon>Agaricomycetes</taxon>
        <taxon>Auriculariales</taxon>
        <taxon>Exidiaceae</taxon>
        <taxon>Exidia</taxon>
    </lineage>
</organism>
<accession>A0A165NQB8</accession>
<dbReference type="PANTHER" id="PTHR11742">
    <property type="entry name" value="MANNOSYL-OLIGOSACCHARIDE ALPHA-1,2-MANNOSIDASE-RELATED"/>
    <property type="match status" value="1"/>
</dbReference>
<keyword evidence="11" id="KW-0479">Metal-binding</keyword>
<dbReference type="GO" id="GO:0005975">
    <property type="term" value="P:carbohydrate metabolic process"/>
    <property type="evidence" value="ECO:0007669"/>
    <property type="project" value="InterPro"/>
</dbReference>
<feature type="disulfide bond" evidence="12">
    <location>
        <begin position="313"/>
        <end position="342"/>
    </location>
</feature>
<dbReference type="PANTHER" id="PTHR11742:SF101">
    <property type="entry name" value="MANNOSYL-OLIGOSACCHARIDE ALPHA-1,2-MANNOSIDASE 1B"/>
    <property type="match status" value="1"/>
</dbReference>
<dbReference type="GO" id="GO:0016020">
    <property type="term" value="C:membrane"/>
    <property type="evidence" value="ECO:0007669"/>
    <property type="project" value="InterPro"/>
</dbReference>
<dbReference type="InterPro" id="IPR050749">
    <property type="entry name" value="Glycosyl_Hydrolase_47"/>
</dbReference>
<keyword evidence="7" id="KW-0325">Glycoprotein</keyword>
<evidence type="ECO:0000256" key="14">
    <source>
        <dbReference type="SAM" id="SignalP"/>
    </source>
</evidence>
<dbReference type="STRING" id="1314781.A0A165NQB8"/>
<comment type="catalytic activity">
    <reaction evidence="10">
        <text>N(4)-(alpha-D-Man-(1-&gt;2)-alpha-D-Man-(1-&gt;2)-alpha-D-Man-(1-&gt;3)-[alpha-D-Man-(1-&gt;2)-alpha-D-Man-(1-&gt;3)-[alpha-D-Man-(1-&gt;2)-alpha-D-Man-(1-&gt;6)]-alpha-D-Man-(1-&gt;6)]-beta-D-Man-(1-&gt;4)-beta-D-GlcNAc-(1-&gt;4)-beta-D-GlcNAc)-L-asparaginyl-[protein] (N-glucan mannose isomer 9A1,2,3B1,2,3) + 4 H2O = N(4)-(alpha-D-Man-(1-&gt;3)-[alpha-D-Man-(1-&gt;3)-[alpha-D-Man-(1-&gt;6)]-alpha-D-Man-(1-&gt;6)]-beta-D-Man-(1-&gt;4)-beta-D-GlcNAc-(1-&gt;4)-beta-D-GlcNAc)-L-asparaginyl-[protein] (N-glucan mannose isomer 5A1,2) + 4 beta-D-mannose</text>
        <dbReference type="Rhea" id="RHEA:56008"/>
        <dbReference type="Rhea" id="RHEA-COMP:14356"/>
        <dbReference type="Rhea" id="RHEA-COMP:14367"/>
        <dbReference type="ChEBI" id="CHEBI:15377"/>
        <dbReference type="ChEBI" id="CHEBI:28563"/>
        <dbReference type="ChEBI" id="CHEBI:59087"/>
        <dbReference type="ChEBI" id="CHEBI:139493"/>
        <dbReference type="EC" id="3.2.1.113"/>
    </reaction>
</comment>
<keyword evidence="4 14" id="KW-0732">Signal</keyword>
<dbReference type="Proteomes" id="UP000077266">
    <property type="component" value="Unassembled WGS sequence"/>
</dbReference>
<dbReference type="SUPFAM" id="SSF48225">
    <property type="entry name" value="Seven-hairpin glycosidases"/>
    <property type="match status" value="1"/>
</dbReference>
<dbReference type="InParanoid" id="A0A165NQB8"/>
<dbReference type="InterPro" id="IPR036026">
    <property type="entry name" value="Seven-hairpin_glycosidases"/>
</dbReference>
<dbReference type="GO" id="GO:0036503">
    <property type="term" value="P:ERAD pathway"/>
    <property type="evidence" value="ECO:0007669"/>
    <property type="project" value="UniProtKB-ARBA"/>
</dbReference>
<evidence type="ECO:0000256" key="7">
    <source>
        <dbReference type="ARBA" id="ARBA00023180"/>
    </source>
</evidence>
<gene>
    <name evidence="15" type="ORF">EXIGLDRAFT_719465</name>
</gene>
<dbReference type="PRINTS" id="PR00747">
    <property type="entry name" value="GLYHDRLASE47"/>
</dbReference>
<evidence type="ECO:0000256" key="2">
    <source>
        <dbReference type="ARBA" id="ARBA00004922"/>
    </source>
</evidence>
<evidence type="ECO:0000256" key="9">
    <source>
        <dbReference type="ARBA" id="ARBA00047669"/>
    </source>
</evidence>
<reference evidence="15 16" key="1">
    <citation type="journal article" date="2016" name="Mol. Biol. Evol.">
        <title>Comparative Genomics of Early-Diverging Mushroom-Forming Fungi Provides Insights into the Origins of Lignocellulose Decay Capabilities.</title>
        <authorList>
            <person name="Nagy L.G."/>
            <person name="Riley R."/>
            <person name="Tritt A."/>
            <person name="Adam C."/>
            <person name="Daum C."/>
            <person name="Floudas D."/>
            <person name="Sun H."/>
            <person name="Yadav J.S."/>
            <person name="Pangilinan J."/>
            <person name="Larsson K.H."/>
            <person name="Matsuura K."/>
            <person name="Barry K."/>
            <person name="Labutti K."/>
            <person name="Kuo R."/>
            <person name="Ohm R.A."/>
            <person name="Bhattacharya S.S."/>
            <person name="Shirouzu T."/>
            <person name="Yoshinaga Y."/>
            <person name="Martin F.M."/>
            <person name="Grigoriev I.V."/>
            <person name="Hibbett D.S."/>
        </authorList>
    </citation>
    <scope>NUCLEOTIDE SEQUENCE [LARGE SCALE GENOMIC DNA]</scope>
    <source>
        <strain evidence="15 16">HHB12029</strain>
    </source>
</reference>
<keyword evidence="6 12" id="KW-1015">Disulfide bond</keyword>
<evidence type="ECO:0000256" key="10">
    <source>
        <dbReference type="ARBA" id="ARBA00048605"/>
    </source>
</evidence>
<sequence>MLATSTIALALALGAQSANVQKSGLTLPASAAANKELVHQTFLTGYNAYRQFAFGHDDLAPKTRGFTDPRNGWGASIFDAMPTLNIMGETTLFNEAVTFARGVDFSHTKTTDGVSFFETTIRYLGSMLSAYELTGRNDTALLANAKRLGDKLAVGWAGQKVPVGTINFNTSTPVVNGGANSLAGAASNIMEFAKLAQYTGNQTYIQLADTTMRTIATNPNTIFPGLPPQGVLPNGTGSGTQVSWDGGYDSYLEYLLKYGRITNFKDPLWASTWLTAVESSITNLLKNTTAQNRTYLTSMSGGIHNYGMGDLACFAGGNWIMGGKLLNRDDIFQLGLKITDSCMATYATGSGLGPGGWGFAPTDAGASIPVAQQAFYNQHGFFITSTDYDVRPEVFESAFYAWRATGDTKYQDFAASGIRAIRSFLNSTVGYAPLNDVTQSVWSLNNQGNDLESFFFAEVMKYLYLMFDDPSHISLDEWVFTTECHPMLPNL</sequence>
<evidence type="ECO:0000256" key="11">
    <source>
        <dbReference type="PIRSR" id="PIRSR601382-2"/>
    </source>
</evidence>
<evidence type="ECO:0000256" key="8">
    <source>
        <dbReference type="ARBA" id="ARBA00023295"/>
    </source>
</evidence>
<keyword evidence="16" id="KW-1185">Reference proteome</keyword>
<dbReference type="EC" id="3.2.1.-" evidence="13"/>